<dbReference type="PROSITE" id="PS50942">
    <property type="entry name" value="ENTH"/>
    <property type="match status" value="1"/>
</dbReference>
<dbReference type="InterPro" id="IPR013809">
    <property type="entry name" value="ENTH"/>
</dbReference>
<dbReference type="PANTHER" id="PTHR12276:SF45">
    <property type="entry name" value="CLATHRIN INTERACTOR 1"/>
    <property type="match status" value="1"/>
</dbReference>
<name>A0AAD9Z917_9LECA</name>
<evidence type="ECO:0000313" key="3">
    <source>
        <dbReference type="EMBL" id="KAK3173780.1"/>
    </source>
</evidence>
<dbReference type="Pfam" id="PF01417">
    <property type="entry name" value="ENTH"/>
    <property type="match status" value="1"/>
</dbReference>
<evidence type="ECO:0000313" key="4">
    <source>
        <dbReference type="Proteomes" id="UP001276659"/>
    </source>
</evidence>
<feature type="domain" description="ENTH" evidence="2">
    <location>
        <begin position="45"/>
        <end position="82"/>
    </location>
</feature>
<gene>
    <name evidence="3" type="ORF">OEA41_007112</name>
</gene>
<dbReference type="GO" id="GO:0006895">
    <property type="term" value="P:Golgi to endosome transport"/>
    <property type="evidence" value="ECO:0007669"/>
    <property type="project" value="TreeGrafter"/>
</dbReference>
<dbReference type="GO" id="GO:0005543">
    <property type="term" value="F:phospholipid binding"/>
    <property type="evidence" value="ECO:0007669"/>
    <property type="project" value="TreeGrafter"/>
</dbReference>
<dbReference type="PANTHER" id="PTHR12276">
    <property type="entry name" value="EPSIN/ENT-RELATED"/>
    <property type="match status" value="1"/>
</dbReference>
<dbReference type="SUPFAM" id="SSF48464">
    <property type="entry name" value="ENTH/VHS domain"/>
    <property type="match status" value="1"/>
</dbReference>
<dbReference type="GO" id="GO:0005886">
    <property type="term" value="C:plasma membrane"/>
    <property type="evidence" value="ECO:0007669"/>
    <property type="project" value="TreeGrafter"/>
</dbReference>
<dbReference type="Gene3D" id="1.25.40.90">
    <property type="match status" value="1"/>
</dbReference>
<proteinExistence type="predicted"/>
<feature type="region of interest" description="Disordered" evidence="1">
    <location>
        <begin position="61"/>
        <end position="82"/>
    </location>
</feature>
<dbReference type="GO" id="GO:0030276">
    <property type="term" value="F:clathrin binding"/>
    <property type="evidence" value="ECO:0007669"/>
    <property type="project" value="TreeGrafter"/>
</dbReference>
<dbReference type="Proteomes" id="UP001276659">
    <property type="component" value="Unassembled WGS sequence"/>
</dbReference>
<protein>
    <recommendedName>
        <fullName evidence="2">ENTH domain-containing protein</fullName>
    </recommendedName>
</protein>
<organism evidence="3 4">
    <name type="scientific">Lepraria neglecta</name>
    <dbReference type="NCBI Taxonomy" id="209136"/>
    <lineage>
        <taxon>Eukaryota</taxon>
        <taxon>Fungi</taxon>
        <taxon>Dikarya</taxon>
        <taxon>Ascomycota</taxon>
        <taxon>Pezizomycotina</taxon>
        <taxon>Lecanoromycetes</taxon>
        <taxon>OSLEUM clade</taxon>
        <taxon>Lecanoromycetidae</taxon>
        <taxon>Lecanorales</taxon>
        <taxon>Lecanorineae</taxon>
        <taxon>Stereocaulaceae</taxon>
        <taxon>Lepraria</taxon>
    </lineage>
</organism>
<dbReference type="GO" id="GO:0030125">
    <property type="term" value="C:clathrin vesicle coat"/>
    <property type="evidence" value="ECO:0007669"/>
    <property type="project" value="TreeGrafter"/>
</dbReference>
<evidence type="ECO:0000259" key="2">
    <source>
        <dbReference type="PROSITE" id="PS50942"/>
    </source>
</evidence>
<dbReference type="GO" id="GO:0006897">
    <property type="term" value="P:endocytosis"/>
    <property type="evidence" value="ECO:0007669"/>
    <property type="project" value="TreeGrafter"/>
</dbReference>
<reference evidence="3" key="1">
    <citation type="submission" date="2022-11" db="EMBL/GenBank/DDBJ databases">
        <title>Chromosomal genome sequence assembly and mating type (MAT) locus characterization of the leprose asexual lichenized fungus Lepraria neglecta (Nyl.) Erichsen.</title>
        <authorList>
            <person name="Allen J.L."/>
            <person name="Pfeffer B."/>
        </authorList>
    </citation>
    <scope>NUCLEOTIDE SEQUENCE</scope>
    <source>
        <strain evidence="3">Allen 5258</strain>
    </source>
</reference>
<keyword evidence="4" id="KW-1185">Reference proteome</keyword>
<dbReference type="GO" id="GO:0005768">
    <property type="term" value="C:endosome"/>
    <property type="evidence" value="ECO:0007669"/>
    <property type="project" value="TreeGrafter"/>
</dbReference>
<dbReference type="GO" id="GO:0005829">
    <property type="term" value="C:cytosol"/>
    <property type="evidence" value="ECO:0007669"/>
    <property type="project" value="GOC"/>
</dbReference>
<feature type="compositionally biased region" description="Polar residues" evidence="1">
    <location>
        <begin position="62"/>
        <end position="82"/>
    </location>
</feature>
<dbReference type="EMBL" id="JASNWA010000007">
    <property type="protein sequence ID" value="KAK3173780.1"/>
    <property type="molecule type" value="Genomic_DNA"/>
</dbReference>
<sequence length="82" mass="9014">MDLNSLKDQVSNLTLYDLKAGVRKVQNGELPSSGTRWTKLTDAIVAVMNYTEMEAKVREATNNEPWGASSSLMQEIANGTHS</sequence>
<dbReference type="InterPro" id="IPR008942">
    <property type="entry name" value="ENTH_VHS"/>
</dbReference>
<evidence type="ECO:0000256" key="1">
    <source>
        <dbReference type="SAM" id="MobiDB-lite"/>
    </source>
</evidence>
<dbReference type="AlphaFoldDB" id="A0AAD9Z917"/>
<accession>A0AAD9Z917</accession>
<comment type="caution">
    <text evidence="3">The sequence shown here is derived from an EMBL/GenBank/DDBJ whole genome shotgun (WGS) entry which is preliminary data.</text>
</comment>